<dbReference type="InterPro" id="IPR050452">
    <property type="entry name" value="Metacaspase"/>
</dbReference>
<dbReference type="Pfam" id="PF00656">
    <property type="entry name" value="Peptidase_C14"/>
    <property type="match status" value="1"/>
</dbReference>
<dbReference type="Gene3D" id="3.40.50.12660">
    <property type="match status" value="1"/>
</dbReference>
<name>A0AAD4QF75_9AGAM</name>
<dbReference type="AlphaFoldDB" id="A0AAD4QF75"/>
<reference evidence="4" key="1">
    <citation type="submission" date="2022-01" db="EMBL/GenBank/DDBJ databases">
        <title>Comparative genomics reveals a dynamic genome evolution in the ectomycorrhizal milk-cap (Lactarius) mushrooms.</title>
        <authorList>
            <consortium name="DOE Joint Genome Institute"/>
            <person name="Lebreton A."/>
            <person name="Tang N."/>
            <person name="Kuo A."/>
            <person name="LaButti K."/>
            <person name="Drula E."/>
            <person name="Barry K."/>
            <person name="Clum A."/>
            <person name="Lipzen A."/>
            <person name="Mousain D."/>
            <person name="Ng V."/>
            <person name="Wang R."/>
            <person name="Wang X."/>
            <person name="Dai Y."/>
            <person name="Henrissat B."/>
            <person name="Grigoriev I.V."/>
            <person name="Guerin-Laguette A."/>
            <person name="Yu F."/>
            <person name="Martin F.M."/>
        </authorList>
    </citation>
    <scope>NUCLEOTIDE SEQUENCE</scope>
    <source>
        <strain evidence="4">QP</strain>
    </source>
</reference>
<organism evidence="4 5">
    <name type="scientific">Lactarius akahatsu</name>
    <dbReference type="NCBI Taxonomy" id="416441"/>
    <lineage>
        <taxon>Eukaryota</taxon>
        <taxon>Fungi</taxon>
        <taxon>Dikarya</taxon>
        <taxon>Basidiomycota</taxon>
        <taxon>Agaricomycotina</taxon>
        <taxon>Agaricomycetes</taxon>
        <taxon>Russulales</taxon>
        <taxon>Russulaceae</taxon>
        <taxon>Lactarius</taxon>
    </lineage>
</organism>
<feature type="domain" description="Peptidase C14 caspase" evidence="3">
    <location>
        <begin position="199"/>
        <end position="451"/>
    </location>
</feature>
<feature type="compositionally biased region" description="Polar residues" evidence="2">
    <location>
        <begin position="41"/>
        <end position="51"/>
    </location>
</feature>
<dbReference type="PANTHER" id="PTHR48104:SF30">
    <property type="entry name" value="METACASPASE-1"/>
    <property type="match status" value="1"/>
</dbReference>
<sequence>MTRSHPSRSGDSSRSKHPGSFPVPNVPGGYGGPQGYPTDYSAYTPSQQPKQQPARGHGHDHPQPPPHPHQLPVPQTNPIGGHASAISRAHGPQPKTGYVNDCTRPSPALPPAFPHAFPDARTPDRAPPPSYLFGAPGVPEPPYPPFQSYGASPPYEATSSHPSGSRSQVRPPDHHPLPDNHASRNPPTWPAQPQPLYDKKALLIGINYLRHPDRGFRLKWGVFDACEMAHFLHESCGFEWSNIQILTDDQPGSLPTKANILAAMRWLVKGAQPGDALFFYFSGHATQVKDLDGDDSDGLDECMCAMDYMCDRRSLPSPDTPGIIVDDDINRIMVQPLPQGCRLTAVLDCCHSGTLLDLPFIYDSHGILKLPNNPNTVEQKSSLADVISLSACKDREDAFEVPAEGGALRKAFIEYMTSSGNRGTCYDVIRSLLAYMHASGLRQQPQLSSSHEIDIYQRFTIV</sequence>
<evidence type="ECO:0000256" key="1">
    <source>
        <dbReference type="ARBA" id="ARBA00009005"/>
    </source>
</evidence>
<dbReference type="GO" id="GO:0005737">
    <property type="term" value="C:cytoplasm"/>
    <property type="evidence" value="ECO:0007669"/>
    <property type="project" value="TreeGrafter"/>
</dbReference>
<evidence type="ECO:0000259" key="3">
    <source>
        <dbReference type="Pfam" id="PF00656"/>
    </source>
</evidence>
<feature type="compositionally biased region" description="Polar residues" evidence="2">
    <location>
        <begin position="157"/>
        <end position="168"/>
    </location>
</feature>
<dbReference type="InterPro" id="IPR011600">
    <property type="entry name" value="Pept_C14_caspase"/>
</dbReference>
<protein>
    <submittedName>
        <fullName evidence="4">Caspase domain-containing protein</fullName>
    </submittedName>
</protein>
<feature type="compositionally biased region" description="Basic and acidic residues" evidence="2">
    <location>
        <begin position="171"/>
        <end position="182"/>
    </location>
</feature>
<feature type="compositionally biased region" description="Low complexity" evidence="2">
    <location>
        <begin position="1"/>
        <end position="12"/>
    </location>
</feature>
<evidence type="ECO:0000313" key="4">
    <source>
        <dbReference type="EMBL" id="KAH8994840.1"/>
    </source>
</evidence>
<dbReference type="GO" id="GO:0006508">
    <property type="term" value="P:proteolysis"/>
    <property type="evidence" value="ECO:0007669"/>
    <property type="project" value="InterPro"/>
</dbReference>
<comment type="caution">
    <text evidence="4">The sequence shown here is derived from an EMBL/GenBank/DDBJ whole genome shotgun (WGS) entry which is preliminary data.</text>
</comment>
<comment type="similarity">
    <text evidence="1">Belongs to the peptidase C14B family.</text>
</comment>
<dbReference type="GO" id="GO:0004197">
    <property type="term" value="F:cysteine-type endopeptidase activity"/>
    <property type="evidence" value="ECO:0007669"/>
    <property type="project" value="InterPro"/>
</dbReference>
<evidence type="ECO:0000313" key="5">
    <source>
        <dbReference type="Proteomes" id="UP001201163"/>
    </source>
</evidence>
<dbReference type="EMBL" id="JAKELL010000013">
    <property type="protein sequence ID" value="KAH8994840.1"/>
    <property type="molecule type" value="Genomic_DNA"/>
</dbReference>
<keyword evidence="5" id="KW-1185">Reference proteome</keyword>
<feature type="region of interest" description="Disordered" evidence="2">
    <location>
        <begin position="1"/>
        <end position="194"/>
    </location>
</feature>
<dbReference type="PANTHER" id="PTHR48104">
    <property type="entry name" value="METACASPASE-4"/>
    <property type="match status" value="1"/>
</dbReference>
<proteinExistence type="inferred from homology"/>
<evidence type="ECO:0000256" key="2">
    <source>
        <dbReference type="SAM" id="MobiDB-lite"/>
    </source>
</evidence>
<dbReference type="Proteomes" id="UP001201163">
    <property type="component" value="Unassembled WGS sequence"/>
</dbReference>
<gene>
    <name evidence="4" type="ORF">EDB92DRAFT_1972556</name>
</gene>
<accession>A0AAD4QF75</accession>